<organism evidence="2 3">
    <name type="scientific">Penicillium cf. viridicatum</name>
    <dbReference type="NCBI Taxonomy" id="2972119"/>
    <lineage>
        <taxon>Eukaryota</taxon>
        <taxon>Fungi</taxon>
        <taxon>Dikarya</taxon>
        <taxon>Ascomycota</taxon>
        <taxon>Pezizomycotina</taxon>
        <taxon>Eurotiomycetes</taxon>
        <taxon>Eurotiomycetidae</taxon>
        <taxon>Eurotiales</taxon>
        <taxon>Aspergillaceae</taxon>
        <taxon>Penicillium</taxon>
    </lineage>
</organism>
<dbReference type="OrthoDB" id="10400410at2759"/>
<reference evidence="2" key="2">
    <citation type="journal article" date="2023" name="IMA Fungus">
        <title>Comparative genomic study of the Penicillium genus elucidates a diverse pangenome and 15 lateral gene transfer events.</title>
        <authorList>
            <person name="Petersen C."/>
            <person name="Sorensen T."/>
            <person name="Nielsen M.R."/>
            <person name="Sondergaard T.E."/>
            <person name="Sorensen J.L."/>
            <person name="Fitzpatrick D.A."/>
            <person name="Frisvad J.C."/>
            <person name="Nielsen K.L."/>
        </authorList>
    </citation>
    <scope>NUCLEOTIDE SEQUENCE</scope>
    <source>
        <strain evidence="2">IBT 20477</strain>
    </source>
</reference>
<dbReference type="EMBL" id="JAPQKQ010000001">
    <property type="protein sequence ID" value="KAJ5214745.1"/>
    <property type="molecule type" value="Genomic_DNA"/>
</dbReference>
<feature type="compositionally biased region" description="Acidic residues" evidence="1">
    <location>
        <begin position="27"/>
        <end position="38"/>
    </location>
</feature>
<evidence type="ECO:0000313" key="3">
    <source>
        <dbReference type="Proteomes" id="UP001150942"/>
    </source>
</evidence>
<protein>
    <submittedName>
        <fullName evidence="2">Uncharacterized protein</fullName>
    </submittedName>
</protein>
<feature type="region of interest" description="Disordered" evidence="1">
    <location>
        <begin position="1"/>
        <end position="105"/>
    </location>
</feature>
<evidence type="ECO:0000313" key="2">
    <source>
        <dbReference type="EMBL" id="KAJ5214745.1"/>
    </source>
</evidence>
<dbReference type="Proteomes" id="UP001150942">
    <property type="component" value="Unassembled WGS sequence"/>
</dbReference>
<proteinExistence type="predicted"/>
<feature type="compositionally biased region" description="Pro residues" evidence="1">
    <location>
        <begin position="14"/>
        <end position="24"/>
    </location>
</feature>
<feature type="compositionally biased region" description="Polar residues" evidence="1">
    <location>
        <begin position="44"/>
        <end position="68"/>
    </location>
</feature>
<keyword evidence="3" id="KW-1185">Reference proteome</keyword>
<reference evidence="2" key="1">
    <citation type="submission" date="2022-11" db="EMBL/GenBank/DDBJ databases">
        <authorList>
            <person name="Petersen C."/>
        </authorList>
    </citation>
    <scope>NUCLEOTIDE SEQUENCE</scope>
    <source>
        <strain evidence="2">IBT 20477</strain>
    </source>
</reference>
<accession>A0A9W9TAR6</accession>
<feature type="compositionally biased region" description="Polar residues" evidence="1">
    <location>
        <begin position="76"/>
        <end position="87"/>
    </location>
</feature>
<name>A0A9W9TAR6_9EURO</name>
<feature type="compositionally biased region" description="Polar residues" evidence="1">
    <location>
        <begin position="1"/>
        <end position="12"/>
    </location>
</feature>
<evidence type="ECO:0000256" key="1">
    <source>
        <dbReference type="SAM" id="MobiDB-lite"/>
    </source>
</evidence>
<sequence length="118" mass="12408">MNPTFRSPNSPGRQVPPAPRYPRPPSDDEEEDDSDEDELVRPGSSGSDASSNVTTVSAAPITPINTQLPPRGLLPFTTTLGHFTSSPYAEPNSPKALRPGSFSRAIPAPITASLAGLL</sequence>
<comment type="caution">
    <text evidence="2">The sequence shown here is derived from an EMBL/GenBank/DDBJ whole genome shotgun (WGS) entry which is preliminary data.</text>
</comment>
<dbReference type="AlphaFoldDB" id="A0A9W9TAR6"/>
<gene>
    <name evidence="2" type="ORF">N7449_001914</name>
</gene>